<feature type="compositionally biased region" description="Basic and acidic residues" evidence="1">
    <location>
        <begin position="75"/>
        <end position="89"/>
    </location>
</feature>
<accession>A0ABQ0PJS0</accession>
<sequence length="97" mass="10229">MAIADLAVRTGTSASSVARLEKGDSGVGIGTLADVLGLLDRLADLIDIRKDDLGLALAAERQPRRGRTSATTLRRQQDKDKAAHGRTDVIDLDGASF</sequence>
<evidence type="ECO:0000313" key="2">
    <source>
        <dbReference type="EMBL" id="GBQ71449.1"/>
    </source>
</evidence>
<organism evidence="2 3">
    <name type="scientific">Komagataeibacter intermedius NRIC 0521</name>
    <dbReference type="NCBI Taxonomy" id="1307934"/>
    <lineage>
        <taxon>Bacteria</taxon>
        <taxon>Pseudomonadati</taxon>
        <taxon>Pseudomonadota</taxon>
        <taxon>Alphaproteobacteria</taxon>
        <taxon>Acetobacterales</taxon>
        <taxon>Acetobacteraceae</taxon>
        <taxon>Komagataeibacter</taxon>
    </lineage>
</organism>
<dbReference type="EMBL" id="BAQJ01000107">
    <property type="protein sequence ID" value="GBQ71449.1"/>
    <property type="molecule type" value="Genomic_DNA"/>
</dbReference>
<dbReference type="SUPFAM" id="SSF47413">
    <property type="entry name" value="lambda repressor-like DNA-binding domains"/>
    <property type="match status" value="1"/>
</dbReference>
<dbReference type="CDD" id="cd00093">
    <property type="entry name" value="HTH_XRE"/>
    <property type="match status" value="1"/>
</dbReference>
<reference evidence="2" key="1">
    <citation type="submission" date="2013-04" db="EMBL/GenBank/DDBJ databases">
        <title>The genome sequencing project of 58 acetic acid bacteria.</title>
        <authorList>
            <person name="Okamoto-Kainuma A."/>
            <person name="Ishikawa M."/>
            <person name="Umino S."/>
            <person name="Koizumi Y."/>
            <person name="Shiwa Y."/>
            <person name="Yoshikawa H."/>
            <person name="Matsutani M."/>
            <person name="Matsushita K."/>
        </authorList>
    </citation>
    <scope>NUCLEOTIDE SEQUENCE</scope>
    <source>
        <strain evidence="2">NRIC 0521</strain>
    </source>
</reference>
<dbReference type="InterPro" id="IPR010982">
    <property type="entry name" value="Lambda_DNA-bd_dom_sf"/>
</dbReference>
<dbReference type="InterPro" id="IPR001387">
    <property type="entry name" value="Cro/C1-type_HTH"/>
</dbReference>
<proteinExistence type="predicted"/>
<evidence type="ECO:0000256" key="1">
    <source>
        <dbReference type="SAM" id="MobiDB-lite"/>
    </source>
</evidence>
<gene>
    <name evidence="2" type="ORF">AA0521_1911</name>
</gene>
<evidence type="ECO:0000313" key="3">
    <source>
        <dbReference type="Proteomes" id="UP001061452"/>
    </source>
</evidence>
<name>A0ABQ0PJS0_9PROT</name>
<keyword evidence="3" id="KW-1185">Reference proteome</keyword>
<protein>
    <submittedName>
        <fullName evidence="2">XRE family transcriptional regulator</fullName>
    </submittedName>
</protein>
<comment type="caution">
    <text evidence="2">The sequence shown here is derived from an EMBL/GenBank/DDBJ whole genome shotgun (WGS) entry which is preliminary data.</text>
</comment>
<dbReference type="Proteomes" id="UP001061452">
    <property type="component" value="Unassembled WGS sequence"/>
</dbReference>
<feature type="region of interest" description="Disordered" evidence="1">
    <location>
        <begin position="61"/>
        <end position="97"/>
    </location>
</feature>